<dbReference type="PROSITE" id="PS50157">
    <property type="entry name" value="ZINC_FINGER_C2H2_2"/>
    <property type="match status" value="2"/>
</dbReference>
<dbReference type="GO" id="GO:0008270">
    <property type="term" value="F:zinc ion binding"/>
    <property type="evidence" value="ECO:0007669"/>
    <property type="project" value="UniProtKB-KW"/>
</dbReference>
<evidence type="ECO:0000259" key="6">
    <source>
        <dbReference type="PROSITE" id="PS50157"/>
    </source>
</evidence>
<organism evidence="7">
    <name type="scientific">Arion vulgaris</name>
    <dbReference type="NCBI Taxonomy" id="1028688"/>
    <lineage>
        <taxon>Eukaryota</taxon>
        <taxon>Metazoa</taxon>
        <taxon>Spiralia</taxon>
        <taxon>Lophotrochozoa</taxon>
        <taxon>Mollusca</taxon>
        <taxon>Gastropoda</taxon>
        <taxon>Heterobranchia</taxon>
        <taxon>Euthyneura</taxon>
        <taxon>Panpulmonata</taxon>
        <taxon>Eupulmonata</taxon>
        <taxon>Stylommatophora</taxon>
        <taxon>Helicina</taxon>
        <taxon>Arionoidea</taxon>
        <taxon>Arionidae</taxon>
        <taxon>Arion</taxon>
    </lineage>
</organism>
<dbReference type="InterPro" id="IPR036236">
    <property type="entry name" value="Znf_C2H2_sf"/>
</dbReference>
<dbReference type="InterPro" id="IPR013087">
    <property type="entry name" value="Znf_C2H2_type"/>
</dbReference>
<dbReference type="SMART" id="SM00355">
    <property type="entry name" value="ZnF_C2H2"/>
    <property type="match status" value="2"/>
</dbReference>
<feature type="domain" description="C2H2-type" evidence="6">
    <location>
        <begin position="115"/>
        <end position="142"/>
    </location>
</feature>
<dbReference type="SUPFAM" id="SSF57667">
    <property type="entry name" value="beta-beta-alpha zinc fingers"/>
    <property type="match status" value="1"/>
</dbReference>
<evidence type="ECO:0000256" key="4">
    <source>
        <dbReference type="PROSITE-ProRule" id="PRU00042"/>
    </source>
</evidence>
<proteinExistence type="predicted"/>
<dbReference type="EMBL" id="HACG01022278">
    <property type="protein sequence ID" value="CEK69143.1"/>
    <property type="molecule type" value="Transcribed_RNA"/>
</dbReference>
<dbReference type="Gene3D" id="3.30.160.60">
    <property type="entry name" value="Classic Zinc Finger"/>
    <property type="match status" value="1"/>
</dbReference>
<reference evidence="7" key="1">
    <citation type="submission" date="2014-12" db="EMBL/GenBank/DDBJ databases">
        <title>Insight into the proteome of Arion vulgaris.</title>
        <authorList>
            <person name="Aradska J."/>
            <person name="Bulat T."/>
            <person name="Smidak R."/>
            <person name="Sarate P."/>
            <person name="Gangsoo J."/>
            <person name="Sialana F."/>
            <person name="Bilban M."/>
            <person name="Lubec G."/>
        </authorList>
    </citation>
    <scope>NUCLEOTIDE SEQUENCE</scope>
    <source>
        <tissue evidence="7">Skin</tissue>
    </source>
</reference>
<evidence type="ECO:0000256" key="5">
    <source>
        <dbReference type="SAM" id="MobiDB-lite"/>
    </source>
</evidence>
<feature type="region of interest" description="Disordered" evidence="5">
    <location>
        <begin position="133"/>
        <end position="152"/>
    </location>
</feature>
<evidence type="ECO:0000256" key="1">
    <source>
        <dbReference type="ARBA" id="ARBA00022723"/>
    </source>
</evidence>
<keyword evidence="3" id="KW-0862">Zinc</keyword>
<dbReference type="FunFam" id="3.30.160.60:FF:000446">
    <property type="entry name" value="Zinc finger protein"/>
    <property type="match status" value="1"/>
</dbReference>
<evidence type="ECO:0000256" key="3">
    <source>
        <dbReference type="ARBA" id="ARBA00022833"/>
    </source>
</evidence>
<keyword evidence="1" id="KW-0479">Metal-binding</keyword>
<gene>
    <name evidence="7" type="primary">ORF69106</name>
</gene>
<feature type="non-terminal residue" evidence="7">
    <location>
        <position position="1"/>
    </location>
</feature>
<dbReference type="AlphaFoldDB" id="A0A0B6ZKT9"/>
<keyword evidence="2 4" id="KW-0863">Zinc-finger</keyword>
<sequence length="152" mass="17453">YNDMLMESTLWWCYKNRHINVHKGMSSITIHLPMMADLIAADFHLLAVHAVSSMMVEESEFCNDFPNVYQASLNQLTQSETNSGRHSCQYCGKLFYRLQYCTDHINAHHLKTKPHTCAVCGVGFSYKTSLHRHKSLMGHKTPSRRGHRAPKS</sequence>
<evidence type="ECO:0000256" key="2">
    <source>
        <dbReference type="ARBA" id="ARBA00022771"/>
    </source>
</evidence>
<evidence type="ECO:0000313" key="7">
    <source>
        <dbReference type="EMBL" id="CEK69143.1"/>
    </source>
</evidence>
<feature type="domain" description="C2H2-type" evidence="6">
    <location>
        <begin position="86"/>
        <end position="114"/>
    </location>
</feature>
<name>A0A0B6ZKT9_9EUPU</name>
<protein>
    <recommendedName>
        <fullName evidence="6">C2H2-type domain-containing protein</fullName>
    </recommendedName>
</protein>
<dbReference type="PROSITE" id="PS00028">
    <property type="entry name" value="ZINC_FINGER_C2H2_1"/>
    <property type="match status" value="2"/>
</dbReference>
<accession>A0A0B6ZKT9</accession>